<proteinExistence type="predicted"/>
<evidence type="ECO:0000313" key="3">
    <source>
        <dbReference type="Proteomes" id="UP000006591"/>
    </source>
</evidence>
<reference evidence="2" key="1">
    <citation type="submission" date="2015-04" db="UniProtKB">
        <authorList>
            <consortium name="EnsemblPlants"/>
        </authorList>
    </citation>
    <scope>IDENTIFICATION</scope>
    <source>
        <strain evidence="2">SL10</strain>
    </source>
</reference>
<dbReference type="HOGENOM" id="CLU_2417049_0_0_1"/>
<name>A0A0E0I5A3_ORYNI</name>
<reference evidence="2" key="2">
    <citation type="submission" date="2018-04" db="EMBL/GenBank/DDBJ databases">
        <title>OnivRS2 (Oryza nivara Reference Sequence Version 2).</title>
        <authorList>
            <person name="Zhang J."/>
            <person name="Kudrna D."/>
            <person name="Lee S."/>
            <person name="Talag J."/>
            <person name="Rajasekar S."/>
            <person name="Welchert J."/>
            <person name="Hsing Y.-I."/>
            <person name="Wing R.A."/>
        </authorList>
    </citation>
    <scope>NUCLEOTIDE SEQUENCE [LARGE SCALE GENOMIC DNA]</scope>
    <source>
        <strain evidence="2">SL10</strain>
    </source>
</reference>
<feature type="region of interest" description="Disordered" evidence="1">
    <location>
        <begin position="73"/>
        <end position="92"/>
    </location>
</feature>
<evidence type="ECO:0000256" key="1">
    <source>
        <dbReference type="SAM" id="MobiDB-lite"/>
    </source>
</evidence>
<sequence length="92" mass="9757">MGWMRGLYGEMEPYVSKNPRGGAAAIAAVTGSLAVCRSWRGGIWLQGQSCNSSDDEKLRIRAVHCLEIRSDGQEAPTVAPGNIPTVDASSHG</sequence>
<accession>A0A0E0I5A3</accession>
<evidence type="ECO:0000313" key="2">
    <source>
        <dbReference type="EnsemblPlants" id="ONIVA07G25000.1"/>
    </source>
</evidence>
<dbReference type="Gramene" id="ONIVA07G25000.1">
    <property type="protein sequence ID" value="ONIVA07G25000.1"/>
    <property type="gene ID" value="ONIVA07G25000"/>
</dbReference>
<protein>
    <submittedName>
        <fullName evidence="2">Uncharacterized protein</fullName>
    </submittedName>
</protein>
<organism evidence="2">
    <name type="scientific">Oryza nivara</name>
    <name type="common">Indian wild rice</name>
    <name type="synonym">Oryza sativa f. spontanea</name>
    <dbReference type="NCBI Taxonomy" id="4536"/>
    <lineage>
        <taxon>Eukaryota</taxon>
        <taxon>Viridiplantae</taxon>
        <taxon>Streptophyta</taxon>
        <taxon>Embryophyta</taxon>
        <taxon>Tracheophyta</taxon>
        <taxon>Spermatophyta</taxon>
        <taxon>Magnoliopsida</taxon>
        <taxon>Liliopsida</taxon>
        <taxon>Poales</taxon>
        <taxon>Poaceae</taxon>
        <taxon>BOP clade</taxon>
        <taxon>Oryzoideae</taxon>
        <taxon>Oryzeae</taxon>
        <taxon>Oryzinae</taxon>
        <taxon>Oryza</taxon>
    </lineage>
</organism>
<dbReference type="EnsemblPlants" id="ONIVA07G25000.1">
    <property type="protein sequence ID" value="ONIVA07G25000.1"/>
    <property type="gene ID" value="ONIVA07G25000"/>
</dbReference>
<keyword evidence="3" id="KW-1185">Reference proteome</keyword>
<dbReference type="AlphaFoldDB" id="A0A0E0I5A3"/>
<dbReference type="Proteomes" id="UP000006591">
    <property type="component" value="Chromosome 7"/>
</dbReference>